<dbReference type="EMBL" id="JAWZYT010002307">
    <property type="protein sequence ID" value="KAK4305250.1"/>
    <property type="molecule type" value="Genomic_DNA"/>
</dbReference>
<keyword evidence="1" id="KW-0812">Transmembrane</keyword>
<dbReference type="Proteomes" id="UP001292094">
    <property type="component" value="Unassembled WGS sequence"/>
</dbReference>
<dbReference type="Pfam" id="PF13383">
    <property type="entry name" value="Methyltransf_22"/>
    <property type="match status" value="1"/>
</dbReference>
<sequence length="396" mass="44903">MNSLRSLQTGRKVLWSWLMIYGVSMMFLSYSTPPTHSQQEARPTSFIISEETHGVRRVPVIEEEVKGELRKTATGIVDYFTLVSQVWEGQQLLIPPAQHPDTLNYVHRPLPPHILDSVPDEGQERTKVGSLQEVGEFFHFLKTPPEAVCQKLVILGGCFLSSSIPSDITDGSKVVCLDPMLELPPGNDSTSCLTLSFGISIDASFDEAVSNMNCEVHMFDMFNFSPTKLLNKSSHVQFHQVGLAKERQLQYYLNIKREIRVDSLVGILLNNSLVARPVHVLKVDIEGNEWSVLKELIKEPILDIIGQLAIEIHSEGLLDLPVTDHLTYIQRHYDILRGLEDRGFKKLAYWDNHHSKKFTDTSGTSHFICGEIHYVNSKWYNSTFKNNLKSLGLKFK</sequence>
<feature type="transmembrane region" description="Helical" evidence="1">
    <location>
        <begin position="12"/>
        <end position="30"/>
    </location>
</feature>
<dbReference type="PANTHER" id="PTHR32026:SF10">
    <property type="entry name" value="METHYLTRANSFERASE-LIKE PROTEIN 24-RELATED"/>
    <property type="match status" value="1"/>
</dbReference>
<evidence type="ECO:0000313" key="3">
    <source>
        <dbReference type="EMBL" id="KAK4305250.1"/>
    </source>
</evidence>
<dbReference type="AlphaFoldDB" id="A0AAE1PAY8"/>
<evidence type="ECO:0000313" key="4">
    <source>
        <dbReference type="Proteomes" id="UP001292094"/>
    </source>
</evidence>
<dbReference type="InterPro" id="IPR026913">
    <property type="entry name" value="METTL24"/>
</dbReference>
<proteinExistence type="predicted"/>
<name>A0AAE1PAY8_9EUCA</name>
<keyword evidence="4" id="KW-1185">Reference proteome</keyword>
<keyword evidence="1" id="KW-1133">Transmembrane helix</keyword>
<keyword evidence="1" id="KW-0472">Membrane</keyword>
<feature type="domain" description="Methyltransferase" evidence="2">
    <location>
        <begin position="168"/>
        <end position="314"/>
    </location>
</feature>
<evidence type="ECO:0000259" key="2">
    <source>
        <dbReference type="Pfam" id="PF13383"/>
    </source>
</evidence>
<evidence type="ECO:0000256" key="1">
    <source>
        <dbReference type="SAM" id="Phobius"/>
    </source>
</evidence>
<gene>
    <name evidence="3" type="ORF">Pmani_022855</name>
</gene>
<reference evidence="3" key="1">
    <citation type="submission" date="2023-11" db="EMBL/GenBank/DDBJ databases">
        <title>Genome assemblies of two species of porcelain crab, Petrolisthes cinctipes and Petrolisthes manimaculis (Anomura: Porcellanidae).</title>
        <authorList>
            <person name="Angst P."/>
        </authorList>
    </citation>
    <scope>NUCLEOTIDE SEQUENCE</scope>
    <source>
        <strain evidence="3">PB745_02</strain>
        <tissue evidence="3">Gill</tissue>
    </source>
</reference>
<protein>
    <recommendedName>
        <fullName evidence="2">Methyltransferase domain-containing protein</fullName>
    </recommendedName>
</protein>
<organism evidence="3 4">
    <name type="scientific">Petrolisthes manimaculis</name>
    <dbReference type="NCBI Taxonomy" id="1843537"/>
    <lineage>
        <taxon>Eukaryota</taxon>
        <taxon>Metazoa</taxon>
        <taxon>Ecdysozoa</taxon>
        <taxon>Arthropoda</taxon>
        <taxon>Crustacea</taxon>
        <taxon>Multicrustacea</taxon>
        <taxon>Malacostraca</taxon>
        <taxon>Eumalacostraca</taxon>
        <taxon>Eucarida</taxon>
        <taxon>Decapoda</taxon>
        <taxon>Pleocyemata</taxon>
        <taxon>Anomura</taxon>
        <taxon>Galatheoidea</taxon>
        <taxon>Porcellanidae</taxon>
        <taxon>Petrolisthes</taxon>
    </lineage>
</organism>
<comment type="caution">
    <text evidence="3">The sequence shown here is derived from an EMBL/GenBank/DDBJ whole genome shotgun (WGS) entry which is preliminary data.</text>
</comment>
<dbReference type="InterPro" id="IPR025714">
    <property type="entry name" value="Methyltranfer_dom"/>
</dbReference>
<dbReference type="PANTHER" id="PTHR32026">
    <property type="entry name" value="METHYLTRANSFERASE-LIKE PROTEIN 24"/>
    <property type="match status" value="1"/>
</dbReference>
<accession>A0AAE1PAY8</accession>